<organism evidence="1 2">
    <name type="scientific">Hymenobacter aquaticus</name>
    <dbReference type="NCBI Taxonomy" id="1867101"/>
    <lineage>
        <taxon>Bacteria</taxon>
        <taxon>Pseudomonadati</taxon>
        <taxon>Bacteroidota</taxon>
        <taxon>Cytophagia</taxon>
        <taxon>Cytophagales</taxon>
        <taxon>Hymenobacteraceae</taxon>
        <taxon>Hymenobacter</taxon>
    </lineage>
</organism>
<evidence type="ECO:0000313" key="2">
    <source>
        <dbReference type="Proteomes" id="UP000297549"/>
    </source>
</evidence>
<dbReference type="Proteomes" id="UP000297549">
    <property type="component" value="Unassembled WGS sequence"/>
</dbReference>
<dbReference type="OrthoDB" id="885161at2"/>
<evidence type="ECO:0000313" key="1">
    <source>
        <dbReference type="EMBL" id="TGE21522.1"/>
    </source>
</evidence>
<gene>
    <name evidence="1" type="ORF">E5K00_14645</name>
</gene>
<sequence>MNATSYLPHQNPQRVSVEGLSLPDPATGLAAVPEQVPVPIGCSRDLVDVLVRGPRYMAYSVFDCEEPVNEAAMAAVTEVSGVEFDPGDEDAALCGPVLVITH</sequence>
<dbReference type="EMBL" id="SRLC01000002">
    <property type="protein sequence ID" value="TGE21522.1"/>
    <property type="molecule type" value="Genomic_DNA"/>
</dbReference>
<reference evidence="1 2" key="1">
    <citation type="submission" date="2019-04" db="EMBL/GenBank/DDBJ databases">
        <authorList>
            <person name="Feng G."/>
            <person name="Zhang J."/>
            <person name="Zhu H."/>
        </authorList>
    </citation>
    <scope>NUCLEOTIDE SEQUENCE [LARGE SCALE GENOMIC DNA]</scope>
    <source>
        <strain evidence="1 2">JCM 31653</strain>
    </source>
</reference>
<name>A0A4Z0PYI2_9BACT</name>
<dbReference type="RefSeq" id="WP_135464069.1">
    <property type="nucleotide sequence ID" value="NZ_SRLC01000002.1"/>
</dbReference>
<accession>A0A4Z0PYI2</accession>
<comment type="caution">
    <text evidence="1">The sequence shown here is derived from an EMBL/GenBank/DDBJ whole genome shotgun (WGS) entry which is preliminary data.</text>
</comment>
<proteinExistence type="predicted"/>
<protein>
    <submittedName>
        <fullName evidence="1">Uncharacterized protein</fullName>
    </submittedName>
</protein>
<keyword evidence="2" id="KW-1185">Reference proteome</keyword>
<dbReference type="AlphaFoldDB" id="A0A4Z0PYI2"/>